<gene>
    <name evidence="1" type="ORF">NDK47_23040</name>
</gene>
<organism evidence="1 2">
    <name type="scientific">Brevibacillus ruminantium</name>
    <dbReference type="NCBI Taxonomy" id="2950604"/>
    <lineage>
        <taxon>Bacteria</taxon>
        <taxon>Bacillati</taxon>
        <taxon>Bacillota</taxon>
        <taxon>Bacilli</taxon>
        <taxon>Bacillales</taxon>
        <taxon>Paenibacillaceae</taxon>
        <taxon>Brevibacillus</taxon>
    </lineage>
</organism>
<keyword evidence="2" id="KW-1185">Reference proteome</keyword>
<accession>A0ABY4WI00</accession>
<dbReference type="Proteomes" id="UP001056500">
    <property type="component" value="Chromosome"/>
</dbReference>
<sequence>MYRKKEMLLAGVIFATIVFLSGCMANPIETSESAVSKNNQKIQTEHAKDLLADTYRVDEEARKIFYYLKKGQHEKISVDFQLVDGRLLFKDVAQGMEFRPAVLESENPLALNLIHYTDEEGRQIEVFYQVYDLEKQLRNRFALQFNKVEDQWKFVSIYEVDE</sequence>
<evidence type="ECO:0008006" key="3">
    <source>
        <dbReference type="Google" id="ProtNLM"/>
    </source>
</evidence>
<dbReference type="PROSITE" id="PS51257">
    <property type="entry name" value="PROKAR_LIPOPROTEIN"/>
    <property type="match status" value="1"/>
</dbReference>
<reference evidence="1" key="1">
    <citation type="submission" date="2022-06" db="EMBL/GenBank/DDBJ databases">
        <title>Genome sequencing of Brevibacillus sp. BB3-R1.</title>
        <authorList>
            <person name="Heo J."/>
            <person name="Lee D."/>
            <person name="Won M."/>
            <person name="Han B.-H."/>
            <person name="Hong S.-B."/>
            <person name="Kwon S.-W."/>
        </authorList>
    </citation>
    <scope>NUCLEOTIDE SEQUENCE</scope>
    <source>
        <strain evidence="1">BB3-R1</strain>
    </source>
</reference>
<dbReference type="RefSeq" id="WP_251872077.1">
    <property type="nucleotide sequence ID" value="NZ_CP098755.1"/>
</dbReference>
<proteinExistence type="predicted"/>
<evidence type="ECO:0000313" key="2">
    <source>
        <dbReference type="Proteomes" id="UP001056500"/>
    </source>
</evidence>
<dbReference type="EMBL" id="CP098755">
    <property type="protein sequence ID" value="USG64969.1"/>
    <property type="molecule type" value="Genomic_DNA"/>
</dbReference>
<protein>
    <recommendedName>
        <fullName evidence="3">Lipoprotein</fullName>
    </recommendedName>
</protein>
<evidence type="ECO:0000313" key="1">
    <source>
        <dbReference type="EMBL" id="USG64969.1"/>
    </source>
</evidence>
<name>A0ABY4WI00_9BACL</name>